<sequence>MTKTNLARTVRGVFLLLLLAVFAGCTSRQETPPEAKGRVNATGAFVKYFGPVPPVDKGTCYGFVIYFPSAKDPGKVLPFPFFSFDEASLKKVALGKLITGMGDQKTYQGELAQPFPVGSRVLDVSQAAGTVTVNFSKEVNSMKPDPQVRQAVVNAVTLTLRQFTGVTGVVIKVEGAETPLEQLVAKADESAVLPLAAPRLLGVVGMKEKGSANVEEIDAFFDRPVDIKELTLSGADGKKIEGDIFQSVFDMAGVLKTKTPLALQPGAPVKVHWKITDKLGRSASGDGEVALEIKEH</sequence>
<feature type="signal peptide" evidence="1">
    <location>
        <begin position="1"/>
        <end position="23"/>
    </location>
</feature>
<dbReference type="InterPro" id="IPR019606">
    <property type="entry name" value="GerMN"/>
</dbReference>
<dbReference type="RefSeq" id="WP_216802118.1">
    <property type="nucleotide sequence ID" value="NZ_CP076723.1"/>
</dbReference>
<keyword evidence="4" id="KW-1185">Reference proteome</keyword>
<dbReference type="PROSITE" id="PS51257">
    <property type="entry name" value="PROKAR_LIPOPROTEIN"/>
    <property type="match status" value="1"/>
</dbReference>
<accession>A0ABX8JFF2</accession>
<reference evidence="3 4" key="1">
    <citation type="submission" date="2021-06" db="EMBL/GenBank/DDBJ databases">
        <title>Gemonas diversity in paddy soil.</title>
        <authorList>
            <person name="Liu G."/>
        </authorList>
    </citation>
    <scope>NUCLEOTIDE SEQUENCE [LARGE SCALE GENOMIC DNA]</scope>
    <source>
        <strain evidence="3 4">RG10</strain>
    </source>
</reference>
<protein>
    <submittedName>
        <fullName evidence="3">GerMN domain-containing protein</fullName>
    </submittedName>
</protein>
<proteinExistence type="predicted"/>
<dbReference type="Proteomes" id="UP000683557">
    <property type="component" value="Chromosome"/>
</dbReference>
<gene>
    <name evidence="3" type="ORF">KP004_09735</name>
</gene>
<feature type="domain" description="GerMN" evidence="2">
    <location>
        <begin position="90"/>
        <end position="182"/>
    </location>
</feature>
<evidence type="ECO:0000256" key="1">
    <source>
        <dbReference type="SAM" id="SignalP"/>
    </source>
</evidence>
<evidence type="ECO:0000313" key="4">
    <source>
        <dbReference type="Proteomes" id="UP000683557"/>
    </source>
</evidence>
<evidence type="ECO:0000313" key="3">
    <source>
        <dbReference type="EMBL" id="QWV95427.1"/>
    </source>
</evidence>
<feature type="chain" id="PRO_5047546144" evidence="1">
    <location>
        <begin position="24"/>
        <end position="296"/>
    </location>
</feature>
<dbReference type="EMBL" id="CP076723">
    <property type="protein sequence ID" value="QWV95427.1"/>
    <property type="molecule type" value="Genomic_DNA"/>
</dbReference>
<organism evidence="3 4">
    <name type="scientific">Geomonas oryzisoli</name>
    <dbReference type="NCBI Taxonomy" id="2847992"/>
    <lineage>
        <taxon>Bacteria</taxon>
        <taxon>Pseudomonadati</taxon>
        <taxon>Thermodesulfobacteriota</taxon>
        <taxon>Desulfuromonadia</taxon>
        <taxon>Geobacterales</taxon>
        <taxon>Geobacteraceae</taxon>
        <taxon>Geomonas</taxon>
    </lineage>
</organism>
<evidence type="ECO:0000259" key="2">
    <source>
        <dbReference type="SMART" id="SM00909"/>
    </source>
</evidence>
<dbReference type="SMART" id="SM00909">
    <property type="entry name" value="Germane"/>
    <property type="match status" value="1"/>
</dbReference>
<name>A0ABX8JFF2_9BACT</name>
<dbReference type="Pfam" id="PF10646">
    <property type="entry name" value="Germane"/>
    <property type="match status" value="1"/>
</dbReference>
<keyword evidence="1" id="KW-0732">Signal</keyword>